<name>A0A1W6QZH7_9ORTH</name>
<geneLocation type="mitochondrion" evidence="1"/>
<reference evidence="1" key="1">
    <citation type="journal article" date="2019" name="Mitochondrial DNA A DNA Mapp Seq Anal">
        <title>Phylogeny and acoustic signal evolution of a pure tone song katydid Pseudophyllus titan (Orthoptera: Tettigoniidae) based on the complete mitogenome.</title>
        <authorList>
            <person name="Li J."/>
            <person name="Chen Q."/>
            <person name="Wen M."/>
            <person name="Wang J."/>
            <person name="Wang Y."/>
            <person name="Ren B."/>
        </authorList>
    </citation>
    <scope>NUCLEOTIDE SEQUENCE</scope>
</reference>
<dbReference type="EMBL" id="KY783906">
    <property type="protein sequence ID" value="ARO46864.1"/>
    <property type="molecule type" value="Genomic_DNA"/>
</dbReference>
<organism evidence="1">
    <name type="scientific">Pseudophyllus titan</name>
    <dbReference type="NCBI Taxonomy" id="1982315"/>
    <lineage>
        <taxon>Eukaryota</taxon>
        <taxon>Metazoa</taxon>
        <taxon>Ecdysozoa</taxon>
        <taxon>Arthropoda</taxon>
        <taxon>Hexapoda</taxon>
        <taxon>Insecta</taxon>
        <taxon>Pterygota</taxon>
        <taxon>Neoptera</taxon>
        <taxon>Polyneoptera</taxon>
        <taxon>Orthoptera</taxon>
        <taxon>Ensifera</taxon>
        <taxon>Tettigoniidea</taxon>
        <taxon>Tettigonioidea</taxon>
        <taxon>Tettigoniidae</taxon>
        <taxon>Pseudophyllinae</taxon>
        <taxon>Pseudophyllus</taxon>
    </lineage>
</organism>
<sequence length="53" mass="6645">MPQMKPMNWMTLFLFFTMMLLLLTFMNFSIMKKIPKHNQQTQLINPYLFTWKW</sequence>
<accession>A0A1W6QZH7</accession>
<evidence type="ECO:0000313" key="1">
    <source>
        <dbReference type="EMBL" id="ARO46864.1"/>
    </source>
</evidence>
<dbReference type="GeneID" id="32891307"/>
<dbReference type="CTD" id="4509"/>
<keyword evidence="1" id="KW-0496">Mitochondrion</keyword>
<protein>
    <submittedName>
        <fullName evidence="1">ATP synthase F0 subunit 8</fullName>
    </submittedName>
</protein>
<dbReference type="SMR" id="A0A1W6QZH7"/>
<proteinExistence type="predicted"/>
<gene>
    <name evidence="1" type="primary">ATP8</name>
</gene>
<dbReference type="RefSeq" id="YP_009369708.1">
    <property type="nucleotide sequence ID" value="NC_034773.1"/>
</dbReference>
<dbReference type="AlphaFoldDB" id="A0A1W6QZH7"/>